<sequence>MAHEQICYSDKYFDEHHECWHVMLPRELSKQVPQTHLMSEEEWRRLGSLGWVHYTVHEPEAHLLRFIRPLPKGQQK</sequence>
<keyword evidence="4 6" id="KW-0132">Cell division</keyword>
<dbReference type="SMART" id="SM01084">
    <property type="entry name" value="CKS"/>
    <property type="match status" value="1"/>
</dbReference>
<proteinExistence type="inferred from homology"/>
<dbReference type="SUPFAM" id="SSF55637">
    <property type="entry name" value="Cell cycle regulatory proteins"/>
    <property type="match status" value="1"/>
</dbReference>
<keyword evidence="7" id="KW-1185">Reference proteome</keyword>
<keyword evidence="5 6" id="KW-0131">Cell cycle</keyword>
<gene>
    <name evidence="8" type="primary">LOC114236419</name>
</gene>
<dbReference type="RefSeq" id="XP_057402019.1">
    <property type="nucleotide sequence ID" value="XM_057546036.1"/>
</dbReference>
<evidence type="ECO:0000313" key="7">
    <source>
        <dbReference type="Proteomes" id="UP001652580"/>
    </source>
</evidence>
<dbReference type="PRINTS" id="PR00296">
    <property type="entry name" value="CYCLINKINASE"/>
</dbReference>
<dbReference type="Proteomes" id="UP001652580">
    <property type="component" value="Chromosome 4"/>
</dbReference>
<reference evidence="8" key="1">
    <citation type="submission" date="2025-08" db="UniProtKB">
        <authorList>
            <consortium name="RefSeq"/>
        </authorList>
    </citation>
    <scope>IDENTIFICATION</scope>
</reference>
<organism evidence="7 8">
    <name type="scientific">Balaenoptera acutorostrata</name>
    <name type="common">Common minke whale</name>
    <name type="synonym">Balaena rostrata</name>
    <dbReference type="NCBI Taxonomy" id="9767"/>
    <lineage>
        <taxon>Eukaryota</taxon>
        <taxon>Metazoa</taxon>
        <taxon>Chordata</taxon>
        <taxon>Craniata</taxon>
        <taxon>Vertebrata</taxon>
        <taxon>Euteleostomi</taxon>
        <taxon>Mammalia</taxon>
        <taxon>Eutheria</taxon>
        <taxon>Laurasiatheria</taxon>
        <taxon>Artiodactyla</taxon>
        <taxon>Whippomorpha</taxon>
        <taxon>Cetacea</taxon>
        <taxon>Mysticeti</taxon>
        <taxon>Balaenopteridae</taxon>
        <taxon>Balaenoptera</taxon>
    </lineage>
</organism>
<comment type="function">
    <text evidence="1 6">Binds to the catalytic subunit of the cyclin dependent kinases and is essential for their biological function.</text>
</comment>
<accession>A0ABM3TIU5</accession>
<name>A0ABM3TIU5_BALAC</name>
<dbReference type="PANTHER" id="PTHR23415">
    <property type="entry name" value="CYCLIN-DEPENDENT KINASES REGULATORY SUBUNIT/60S RIBOSOME SUBUNIT BIOGENESIS PROTEIN NIP7"/>
    <property type="match status" value="1"/>
</dbReference>
<comment type="similarity">
    <text evidence="2 6">Belongs to the CKS family.</text>
</comment>
<protein>
    <recommendedName>
        <fullName evidence="6">Cyclin-dependent kinases regulatory subunit</fullName>
    </recommendedName>
</protein>
<evidence type="ECO:0000256" key="4">
    <source>
        <dbReference type="ARBA" id="ARBA00022618"/>
    </source>
</evidence>
<evidence type="ECO:0000256" key="1">
    <source>
        <dbReference type="ARBA" id="ARBA00002449"/>
    </source>
</evidence>
<dbReference type="GeneID" id="114236419"/>
<evidence type="ECO:0000256" key="3">
    <source>
        <dbReference type="ARBA" id="ARBA00011253"/>
    </source>
</evidence>
<evidence type="ECO:0000256" key="6">
    <source>
        <dbReference type="RuleBase" id="RU311113"/>
    </source>
</evidence>
<evidence type="ECO:0000256" key="5">
    <source>
        <dbReference type="ARBA" id="ARBA00023306"/>
    </source>
</evidence>
<dbReference type="Pfam" id="PF01111">
    <property type="entry name" value="CKS"/>
    <property type="match status" value="1"/>
</dbReference>
<comment type="subunit">
    <text evidence="3">Forms a homohexamer that can probably bind six kinase subunits.</text>
</comment>
<evidence type="ECO:0000256" key="2">
    <source>
        <dbReference type="ARBA" id="ARBA00007782"/>
    </source>
</evidence>
<dbReference type="InterPro" id="IPR000789">
    <property type="entry name" value="Cyclin-dep_kinase_reg-sub"/>
</dbReference>
<dbReference type="Gene3D" id="3.30.170.10">
    <property type="entry name" value="Cyclin-dependent kinase, regulatory subunit"/>
    <property type="match status" value="1"/>
</dbReference>
<dbReference type="InterPro" id="IPR036858">
    <property type="entry name" value="Cyclin-dep_kinase_reg-sub_sf"/>
</dbReference>
<evidence type="ECO:0000313" key="8">
    <source>
        <dbReference type="RefSeq" id="XP_057402019.1"/>
    </source>
</evidence>